<gene>
    <name evidence="2" type="ORF">RN001_003818</name>
</gene>
<comment type="caution">
    <text evidence="2">The sequence shown here is derived from an EMBL/GenBank/DDBJ whole genome shotgun (WGS) entry which is preliminary data.</text>
</comment>
<feature type="compositionally biased region" description="Basic and acidic residues" evidence="1">
    <location>
        <begin position="15"/>
        <end position="25"/>
    </location>
</feature>
<evidence type="ECO:0000256" key="1">
    <source>
        <dbReference type="SAM" id="MobiDB-lite"/>
    </source>
</evidence>
<sequence length="379" mass="43573">MAQPSPIFSPQKNFKYGDTRQERPPHYKNHCCLTRQSEKKSDVYVHRFNRIPNSSNSFQRNDWRTGNQIHQNMYKHEFSDYNNASALYLKKQFDNLTLNPKGLQTNISPCKFTKSINKYCYFEKQNSKFSQSKSNGAKIHKSFLFKPENKAIVDKLEETYWSKWKPNKNLFYRNMCPKTKGLYTENEKVEVPYTPATETKERGDSNEGIAIIPHNTPNEDASVAIEPTKSEATKSEVKVVGALEEEKIEEEIKIQNLEEKDPATTETPVVENKAIILMPESPSEFDVNELKHTDSFILTAKKKSMEKSHYQQPKCIKLFKSAGYTTKASTSYIKGGSYPLKSCLKKEKNESKISCLSGHSVTPVRSTYRRPGKANRFTT</sequence>
<feature type="compositionally biased region" description="Polar residues" evidence="1">
    <location>
        <begin position="1"/>
        <end position="12"/>
    </location>
</feature>
<feature type="region of interest" description="Disordered" evidence="1">
    <location>
        <begin position="1"/>
        <end position="26"/>
    </location>
</feature>
<protein>
    <submittedName>
        <fullName evidence="2">Uncharacterized protein</fullName>
    </submittedName>
</protein>
<evidence type="ECO:0000313" key="3">
    <source>
        <dbReference type="Proteomes" id="UP001353858"/>
    </source>
</evidence>
<dbReference type="Proteomes" id="UP001353858">
    <property type="component" value="Unassembled WGS sequence"/>
</dbReference>
<name>A0AAN7PIW0_9COLE</name>
<proteinExistence type="predicted"/>
<accession>A0AAN7PIW0</accession>
<keyword evidence="3" id="KW-1185">Reference proteome</keyword>
<dbReference type="AlphaFoldDB" id="A0AAN7PIW0"/>
<organism evidence="2 3">
    <name type="scientific">Aquatica leii</name>
    <dbReference type="NCBI Taxonomy" id="1421715"/>
    <lineage>
        <taxon>Eukaryota</taxon>
        <taxon>Metazoa</taxon>
        <taxon>Ecdysozoa</taxon>
        <taxon>Arthropoda</taxon>
        <taxon>Hexapoda</taxon>
        <taxon>Insecta</taxon>
        <taxon>Pterygota</taxon>
        <taxon>Neoptera</taxon>
        <taxon>Endopterygota</taxon>
        <taxon>Coleoptera</taxon>
        <taxon>Polyphaga</taxon>
        <taxon>Elateriformia</taxon>
        <taxon>Elateroidea</taxon>
        <taxon>Lampyridae</taxon>
        <taxon>Luciolinae</taxon>
        <taxon>Aquatica</taxon>
    </lineage>
</organism>
<reference evidence="3" key="1">
    <citation type="submission" date="2023-01" db="EMBL/GenBank/DDBJ databases">
        <title>Key to firefly adult light organ development and bioluminescence: homeobox transcription factors regulate luciferase expression and transportation to peroxisome.</title>
        <authorList>
            <person name="Fu X."/>
        </authorList>
    </citation>
    <scope>NUCLEOTIDE SEQUENCE [LARGE SCALE GENOMIC DNA]</scope>
</reference>
<dbReference type="EMBL" id="JARPUR010000001">
    <property type="protein sequence ID" value="KAK4887547.1"/>
    <property type="molecule type" value="Genomic_DNA"/>
</dbReference>
<evidence type="ECO:0000313" key="2">
    <source>
        <dbReference type="EMBL" id="KAK4887547.1"/>
    </source>
</evidence>